<keyword evidence="7" id="KW-1185">Reference proteome</keyword>
<gene>
    <name evidence="6" type="primary">sbcC</name>
    <name evidence="6" type="ORF">AFE02nite_23000</name>
</gene>
<comment type="caution">
    <text evidence="6">The sequence shown here is derived from an EMBL/GenBank/DDBJ whole genome shotgun (WGS) entry which is preliminary data.</text>
</comment>
<dbReference type="GO" id="GO:0016887">
    <property type="term" value="F:ATP hydrolysis activity"/>
    <property type="evidence" value="ECO:0007669"/>
    <property type="project" value="InterPro"/>
</dbReference>
<dbReference type="InterPro" id="IPR038729">
    <property type="entry name" value="Rad50/SbcC_AAA"/>
</dbReference>
<feature type="compositionally biased region" description="Low complexity" evidence="4">
    <location>
        <begin position="782"/>
        <end position="792"/>
    </location>
</feature>
<evidence type="ECO:0000256" key="2">
    <source>
        <dbReference type="ARBA" id="ARBA00011322"/>
    </source>
</evidence>
<dbReference type="PANTHER" id="PTHR32114">
    <property type="entry name" value="ABC TRANSPORTER ABCH.3"/>
    <property type="match status" value="1"/>
</dbReference>
<dbReference type="EMBL" id="BJYK01000008">
    <property type="protein sequence ID" value="GEN80566.1"/>
    <property type="molecule type" value="Genomic_DNA"/>
</dbReference>
<comment type="subunit">
    <text evidence="2">Heterodimer of SbcC and SbcD.</text>
</comment>
<dbReference type="SUPFAM" id="SSF52540">
    <property type="entry name" value="P-loop containing nucleoside triphosphate hydrolases"/>
    <property type="match status" value="1"/>
</dbReference>
<protein>
    <recommendedName>
        <fullName evidence="3">Nuclease SbcCD subunit C</fullName>
    </recommendedName>
</protein>
<feature type="domain" description="Rad50/SbcC-type AAA" evidence="5">
    <location>
        <begin position="5"/>
        <end position="191"/>
    </location>
</feature>
<evidence type="ECO:0000313" key="6">
    <source>
        <dbReference type="EMBL" id="GEN80566.1"/>
    </source>
</evidence>
<name>A0A511YZM0_9CELL</name>
<evidence type="ECO:0000256" key="3">
    <source>
        <dbReference type="ARBA" id="ARBA00013368"/>
    </source>
</evidence>
<proteinExistence type="inferred from homology"/>
<dbReference type="Gene3D" id="3.40.50.300">
    <property type="entry name" value="P-loop containing nucleotide triphosphate hydrolases"/>
    <property type="match status" value="2"/>
</dbReference>
<dbReference type="AlphaFoldDB" id="A0A511YZM0"/>
<comment type="similarity">
    <text evidence="1">Belongs to the SMC family. SbcC subfamily.</text>
</comment>
<organism evidence="6 7">
    <name type="scientific">Actinotalea fermentans</name>
    <dbReference type="NCBI Taxonomy" id="43671"/>
    <lineage>
        <taxon>Bacteria</taxon>
        <taxon>Bacillati</taxon>
        <taxon>Actinomycetota</taxon>
        <taxon>Actinomycetes</taxon>
        <taxon>Micrococcales</taxon>
        <taxon>Cellulomonadaceae</taxon>
        <taxon>Actinotalea</taxon>
    </lineage>
</organism>
<accession>A0A511YZM0</accession>
<dbReference type="InterPro" id="IPR027417">
    <property type="entry name" value="P-loop_NTPase"/>
</dbReference>
<sequence>MHLHRMTLQAVGPFPGRHTIDFAALSASGLFLLEGPTGSGKSTVIDALVFALYGKVASADASEDRMRSDHAAPGDDTFVDLVFETGSGIYRVLRTPRYERPKQRGTGTTTQQATIKLWRLTSPDAPDDGDLLSTRLDEAGLELAHAIGLDREQFVQTVVLPQGEFASFLRAKPEDRRRVLERVFGTEVYERLEKRLAAMRAEAGRGLDAARGEVGRAVAGFVAAARCADDDAAALREAAAGAEVDVPALTAAVEAVAGAAAAEAVAAEAVAARAAERCAVTERARDAARTTVVAVERRDTLLAERARLAARGAEHADDARRLAVAGRARLAMPAVAGVAQAETAFGEATTAVARRRAAVLAGAHADLAALVPAEAEADVQLKALADERERCTGIRARLDHALELEATLPTLRVAVADLEARVERRAAERDALVDGLAQRPHERAALRERRDALGAAAGGLAEAQVALRAVEDRRAAAALVAELEPRVGTAEAAAGVAARAASEALEHAAALRQARIAGIAAELAVELAPGAPCPVCGGTEHPHPAAPSAEAVTPEVVHAAEEACAVADEVLAAAGRVLTELRTKRDGARASADGWDLPAADAAVADARRAVEEAQAAARDRDAVDAELEAFDAGTRALEQQRAELDTVVGKDGVALAGRRKEIRDAETAIEAARESSDTVRARAALLDARVELVGAWLTEAQRLVTAEERLAERRVELAAALSEHGFDDAAAVRAAALDEAALAALDRRIREHDSALDRVERGLADDAVRAVGDVTADAARASSAEAEATHAAADEAATRAAGEAARLRDRASSAEREAAEVSRAGRALVAAREAAGPVVRMANVVAASGGDNARQLSLGTYVLARRFEDVVAAANGRLAAMSSGRYELLRSEEKERGGARKLGLALKVVDHHTERERDPATLSGGETFYFALSLALGLADVVTAEAGGTDLGTLFVDEGFGSLDGDTLDVVLAELGRLRDAGRVVGVVSHVDAMKQSIAERIEVRRAADGRSTLTVRA</sequence>
<dbReference type="Proteomes" id="UP000321484">
    <property type="component" value="Unassembled WGS sequence"/>
</dbReference>
<dbReference type="GO" id="GO:0006302">
    <property type="term" value="P:double-strand break repair"/>
    <property type="evidence" value="ECO:0007669"/>
    <property type="project" value="InterPro"/>
</dbReference>
<dbReference type="Pfam" id="PF13476">
    <property type="entry name" value="AAA_23"/>
    <property type="match status" value="1"/>
</dbReference>
<feature type="region of interest" description="Disordered" evidence="4">
    <location>
        <begin position="782"/>
        <end position="819"/>
    </location>
</feature>
<dbReference type="OrthoDB" id="9795626at2"/>
<evidence type="ECO:0000256" key="1">
    <source>
        <dbReference type="ARBA" id="ARBA00006930"/>
    </source>
</evidence>
<feature type="compositionally biased region" description="Basic and acidic residues" evidence="4">
    <location>
        <begin position="806"/>
        <end position="819"/>
    </location>
</feature>
<reference evidence="6 7" key="1">
    <citation type="submission" date="2019-07" db="EMBL/GenBank/DDBJ databases">
        <title>Whole genome shotgun sequence of Actinotalea fermentans NBRC 105374.</title>
        <authorList>
            <person name="Hosoyama A."/>
            <person name="Uohara A."/>
            <person name="Ohji S."/>
            <person name="Ichikawa N."/>
        </authorList>
    </citation>
    <scope>NUCLEOTIDE SEQUENCE [LARGE SCALE GENOMIC DNA]</scope>
    <source>
        <strain evidence="6 7">NBRC 105374</strain>
    </source>
</reference>
<dbReference type="RefSeq" id="WP_146819694.1">
    <property type="nucleotide sequence ID" value="NZ_BJYK01000008.1"/>
</dbReference>
<evidence type="ECO:0000259" key="5">
    <source>
        <dbReference type="Pfam" id="PF13476"/>
    </source>
</evidence>
<evidence type="ECO:0000313" key="7">
    <source>
        <dbReference type="Proteomes" id="UP000321484"/>
    </source>
</evidence>
<evidence type="ECO:0000256" key="4">
    <source>
        <dbReference type="SAM" id="MobiDB-lite"/>
    </source>
</evidence>
<dbReference type="PANTHER" id="PTHR32114:SF2">
    <property type="entry name" value="ABC TRANSPORTER ABCH.3"/>
    <property type="match status" value="1"/>
</dbReference>